<keyword evidence="2" id="KW-0813">Transport</keyword>
<evidence type="ECO:0000313" key="8">
    <source>
        <dbReference type="Proteomes" id="UP000031197"/>
    </source>
</evidence>
<dbReference type="Gene3D" id="3.40.50.300">
    <property type="entry name" value="P-loop containing nucleotide triphosphate hydrolases"/>
    <property type="match status" value="1"/>
</dbReference>
<evidence type="ECO:0000259" key="6">
    <source>
        <dbReference type="PROSITE" id="PS50893"/>
    </source>
</evidence>
<dbReference type="InterPro" id="IPR027417">
    <property type="entry name" value="P-loop_NTPase"/>
</dbReference>
<dbReference type="OrthoDB" id="9781337at2"/>
<gene>
    <name evidence="7" type="ORF">RJ41_17140</name>
</gene>
<keyword evidence="8" id="KW-1185">Reference proteome</keyword>
<dbReference type="InterPro" id="IPR003593">
    <property type="entry name" value="AAA+_ATPase"/>
</dbReference>
<dbReference type="AlphaFoldDB" id="A0A0B3XYI1"/>
<keyword evidence="3" id="KW-0536">Nodulation</keyword>
<dbReference type="EMBL" id="JWLW01000066">
    <property type="protein sequence ID" value="KHT44588.1"/>
    <property type="molecule type" value="Genomic_DNA"/>
</dbReference>
<evidence type="ECO:0000256" key="4">
    <source>
        <dbReference type="ARBA" id="ARBA00022741"/>
    </source>
</evidence>
<evidence type="ECO:0000256" key="1">
    <source>
        <dbReference type="ARBA" id="ARBA00005417"/>
    </source>
</evidence>
<dbReference type="InterPro" id="IPR017871">
    <property type="entry name" value="ABC_transporter-like_CS"/>
</dbReference>
<dbReference type="SUPFAM" id="SSF52540">
    <property type="entry name" value="P-loop containing nucleoside triphosphate hydrolases"/>
    <property type="match status" value="1"/>
</dbReference>
<dbReference type="PROSITE" id="PS50893">
    <property type="entry name" value="ABC_TRANSPORTER_2"/>
    <property type="match status" value="1"/>
</dbReference>
<protein>
    <submittedName>
        <fullName evidence="7">ABC transporter</fullName>
    </submittedName>
</protein>
<evidence type="ECO:0000313" key="7">
    <source>
        <dbReference type="EMBL" id="KHT44588.1"/>
    </source>
</evidence>
<dbReference type="InterPro" id="IPR003439">
    <property type="entry name" value="ABC_transporter-like_ATP-bd"/>
</dbReference>
<comment type="similarity">
    <text evidence="1">Belongs to the ABC transporter superfamily.</text>
</comment>
<dbReference type="SMART" id="SM00382">
    <property type="entry name" value="AAA"/>
    <property type="match status" value="1"/>
</dbReference>
<dbReference type="InterPro" id="IPR050763">
    <property type="entry name" value="ABC_transporter_ATP-binding"/>
</dbReference>
<dbReference type="RefSeq" id="WP_039223322.1">
    <property type="nucleotide sequence ID" value="NZ_JWLW01000066.1"/>
</dbReference>
<dbReference type="GO" id="GO:0005524">
    <property type="term" value="F:ATP binding"/>
    <property type="evidence" value="ECO:0007669"/>
    <property type="project" value="UniProtKB-KW"/>
</dbReference>
<proteinExistence type="inferred from homology"/>
<dbReference type="PROSITE" id="PS00211">
    <property type="entry name" value="ABC_TRANSPORTER_1"/>
    <property type="match status" value="1"/>
</dbReference>
<name>A0A0B3XYI1_9ALTE</name>
<keyword evidence="4" id="KW-0547">Nucleotide-binding</keyword>
<dbReference type="Pfam" id="PF00005">
    <property type="entry name" value="ABC_tran"/>
    <property type="match status" value="1"/>
</dbReference>
<evidence type="ECO:0000256" key="2">
    <source>
        <dbReference type="ARBA" id="ARBA00022448"/>
    </source>
</evidence>
<organism evidence="7 8">
    <name type="scientific">Alteromonas marina</name>
    <dbReference type="NCBI Taxonomy" id="203795"/>
    <lineage>
        <taxon>Bacteria</taxon>
        <taxon>Pseudomonadati</taxon>
        <taxon>Pseudomonadota</taxon>
        <taxon>Gammaproteobacteria</taxon>
        <taxon>Alteromonadales</taxon>
        <taxon>Alteromonadaceae</taxon>
        <taxon>Alteromonas/Salinimonas group</taxon>
        <taxon>Alteromonas</taxon>
    </lineage>
</organism>
<comment type="caution">
    <text evidence="7">The sequence shown here is derived from an EMBL/GenBank/DDBJ whole genome shotgun (WGS) entry which is preliminary data.</text>
</comment>
<dbReference type="Proteomes" id="UP000031197">
    <property type="component" value="Unassembled WGS sequence"/>
</dbReference>
<feature type="domain" description="ABC transporter" evidence="6">
    <location>
        <begin position="11"/>
        <end position="252"/>
    </location>
</feature>
<evidence type="ECO:0000256" key="5">
    <source>
        <dbReference type="ARBA" id="ARBA00022840"/>
    </source>
</evidence>
<dbReference type="PANTHER" id="PTHR42711:SF5">
    <property type="entry name" value="ABC TRANSPORTER ATP-BINDING PROTEIN NATA"/>
    <property type="match status" value="1"/>
</dbReference>
<sequence length="273" mass="29820">MIEISGLAKRFEVENPKKLSEQEKKDPRLKGRYFQSVRDVSFTCEKGQVLGLLGPNGAGKTTTLRMLSTALKPDSGKVIIGGEDVLSNPNIARKKIGFLSSSTGLYGRLSGRENISYFGELHGIPKNVINARIEELADLLDMQTFLDRRAENFSSGMKQKVSIARAVIHEPELVVLDEPTTGLDIMATSTVMEFIQRLKDKGTPVIFSTHHLDEVQTLCDKVTVINQGETVFNDSLAAFSALSGNDGAGGQMHKSFLKTLSMDSAEMGNVVNL</sequence>
<dbReference type="GO" id="GO:0016887">
    <property type="term" value="F:ATP hydrolysis activity"/>
    <property type="evidence" value="ECO:0007669"/>
    <property type="project" value="InterPro"/>
</dbReference>
<evidence type="ECO:0000256" key="3">
    <source>
        <dbReference type="ARBA" id="ARBA00022458"/>
    </source>
</evidence>
<dbReference type="PANTHER" id="PTHR42711">
    <property type="entry name" value="ABC TRANSPORTER ATP-BINDING PROTEIN"/>
    <property type="match status" value="1"/>
</dbReference>
<keyword evidence="5" id="KW-0067">ATP-binding</keyword>
<accession>A0A0B3XYI1</accession>
<reference evidence="7 8" key="1">
    <citation type="submission" date="2014-12" db="EMBL/GenBank/DDBJ databases">
        <title>Genome sequencing of Alteromonas marina AD001.</title>
        <authorList>
            <person name="Adrian T.G.S."/>
            <person name="Chan K.G."/>
        </authorList>
    </citation>
    <scope>NUCLEOTIDE SEQUENCE [LARGE SCALE GENOMIC DNA]</scope>
    <source>
        <strain evidence="7 8">AD001</strain>
    </source>
</reference>